<feature type="compositionally biased region" description="Low complexity" evidence="1">
    <location>
        <begin position="314"/>
        <end position="329"/>
    </location>
</feature>
<organism evidence="4 5">
    <name type="scientific">Ignelater luminosus</name>
    <name type="common">Cucubano</name>
    <name type="synonym">Pyrophorus luminosus</name>
    <dbReference type="NCBI Taxonomy" id="2038154"/>
    <lineage>
        <taxon>Eukaryota</taxon>
        <taxon>Metazoa</taxon>
        <taxon>Ecdysozoa</taxon>
        <taxon>Arthropoda</taxon>
        <taxon>Hexapoda</taxon>
        <taxon>Insecta</taxon>
        <taxon>Pterygota</taxon>
        <taxon>Neoptera</taxon>
        <taxon>Endopterygota</taxon>
        <taxon>Coleoptera</taxon>
        <taxon>Polyphaga</taxon>
        <taxon>Elateriformia</taxon>
        <taxon>Elateroidea</taxon>
        <taxon>Elateridae</taxon>
        <taxon>Agrypninae</taxon>
        <taxon>Pyrophorini</taxon>
        <taxon>Ignelater</taxon>
    </lineage>
</organism>
<dbReference type="Proteomes" id="UP000801492">
    <property type="component" value="Unassembled WGS sequence"/>
</dbReference>
<evidence type="ECO:0000256" key="1">
    <source>
        <dbReference type="SAM" id="MobiDB-lite"/>
    </source>
</evidence>
<protein>
    <submittedName>
        <fullName evidence="4">Uncharacterized protein</fullName>
    </submittedName>
</protein>
<sequence>MASLKVVGILCIVAAACALPAQEEARASRNAIQTENDLLDSIYADCLRKDSISCVKYKLFSFVDKMLGNRDTITITDGLTIVKTEDGETEGAPRALNGDDTVESLIFNRIQRFLDTHRIKVDLKGSEIVDSFTSAARSFGDVMDGLNEDDNSVGVEEGRGKKKKGSKLLGPLLAAGALKAAILGKLALAAIALIAGKALLIGKIALVLSLIIGLKKLLGGGNYQVLLVDVCSLTSSAKRPVPTPYPFNQANSKETFISYQSGFLPNLATMLRQIENLSDEDLRLFTKELNKYANERLGTNLSTDDPTDEQNPHNTTRNYTKTTQKTTRN</sequence>
<keyword evidence="2" id="KW-1133">Transmembrane helix</keyword>
<reference evidence="4" key="1">
    <citation type="submission" date="2019-08" db="EMBL/GenBank/DDBJ databases">
        <title>The genome of the North American firefly Photinus pyralis.</title>
        <authorList>
            <consortium name="Photinus pyralis genome working group"/>
            <person name="Fallon T.R."/>
            <person name="Sander Lower S.E."/>
            <person name="Weng J.-K."/>
        </authorList>
    </citation>
    <scope>NUCLEOTIDE SEQUENCE</scope>
    <source>
        <strain evidence="4">TRF0915ILg1</strain>
        <tissue evidence="4">Whole body</tissue>
    </source>
</reference>
<proteinExistence type="predicted"/>
<dbReference type="Pfam" id="PF07898">
    <property type="entry name" value="DUF1676"/>
    <property type="match status" value="1"/>
</dbReference>
<keyword evidence="3" id="KW-0732">Signal</keyword>
<dbReference type="InterPro" id="IPR012464">
    <property type="entry name" value="DUF1676"/>
</dbReference>
<dbReference type="GO" id="GO:0016020">
    <property type="term" value="C:membrane"/>
    <property type="evidence" value="ECO:0007669"/>
    <property type="project" value="TreeGrafter"/>
</dbReference>
<keyword evidence="2" id="KW-0472">Membrane</keyword>
<accession>A0A8K0GMR3</accession>
<evidence type="ECO:0000313" key="5">
    <source>
        <dbReference type="Proteomes" id="UP000801492"/>
    </source>
</evidence>
<keyword evidence="5" id="KW-1185">Reference proteome</keyword>
<name>A0A8K0GMR3_IGNLU</name>
<dbReference type="PANTHER" id="PTHR21879">
    <property type="entry name" value="FI03362P-RELATED-RELATED"/>
    <property type="match status" value="1"/>
</dbReference>
<feature type="transmembrane region" description="Helical" evidence="2">
    <location>
        <begin position="186"/>
        <end position="214"/>
    </location>
</feature>
<dbReference type="AlphaFoldDB" id="A0A8K0GMR3"/>
<feature type="signal peptide" evidence="3">
    <location>
        <begin position="1"/>
        <end position="18"/>
    </location>
</feature>
<feature type="chain" id="PRO_5035483117" evidence="3">
    <location>
        <begin position="19"/>
        <end position="329"/>
    </location>
</feature>
<comment type="caution">
    <text evidence="4">The sequence shown here is derived from an EMBL/GenBank/DDBJ whole genome shotgun (WGS) entry which is preliminary data.</text>
</comment>
<dbReference type="PANTHER" id="PTHR21879:SF22">
    <property type="entry name" value="FI03362P-RELATED"/>
    <property type="match status" value="1"/>
</dbReference>
<feature type="region of interest" description="Disordered" evidence="1">
    <location>
        <begin position="296"/>
        <end position="329"/>
    </location>
</feature>
<evidence type="ECO:0000256" key="3">
    <source>
        <dbReference type="SAM" id="SignalP"/>
    </source>
</evidence>
<evidence type="ECO:0000256" key="2">
    <source>
        <dbReference type="SAM" id="Phobius"/>
    </source>
</evidence>
<keyword evidence="2" id="KW-0812">Transmembrane</keyword>
<gene>
    <name evidence="4" type="ORF">ILUMI_00321</name>
</gene>
<dbReference type="OrthoDB" id="8192916at2759"/>
<dbReference type="PROSITE" id="PS51257">
    <property type="entry name" value="PROKAR_LIPOPROTEIN"/>
    <property type="match status" value="1"/>
</dbReference>
<evidence type="ECO:0000313" key="4">
    <source>
        <dbReference type="EMBL" id="KAF2905849.1"/>
    </source>
</evidence>
<dbReference type="EMBL" id="VTPC01000419">
    <property type="protein sequence ID" value="KAF2905849.1"/>
    <property type="molecule type" value="Genomic_DNA"/>
</dbReference>